<gene>
    <name evidence="2" type="ORF">SAMN05443575_1559</name>
</gene>
<evidence type="ECO:0000259" key="1">
    <source>
        <dbReference type="Pfam" id="PF09983"/>
    </source>
</evidence>
<dbReference type="Proteomes" id="UP000186132">
    <property type="component" value="Unassembled WGS sequence"/>
</dbReference>
<dbReference type="Pfam" id="PF09983">
    <property type="entry name" value="JetD_C"/>
    <property type="match status" value="1"/>
</dbReference>
<accession>A0A1M5HLG8</accession>
<dbReference type="InterPro" id="IPR024534">
    <property type="entry name" value="JetD_C"/>
</dbReference>
<evidence type="ECO:0000313" key="3">
    <source>
        <dbReference type="Proteomes" id="UP000186132"/>
    </source>
</evidence>
<name>A0A1M5HLG8_9ACTN</name>
<feature type="domain" description="Wadjet protein JetD C-terminal" evidence="1">
    <location>
        <begin position="198"/>
        <end position="347"/>
    </location>
</feature>
<keyword evidence="3" id="KW-1185">Reference proteome</keyword>
<sequence>MTAAVPETGTLTGRQARLAAALEEWPNRTVRLEDLWRLAAQADPASVGRAEQRAVLAEDLRTLAAAGLLSSSQAQDRTARPWLPRQVTLPAPDATPTAAAMARAKVWRPELAWAATARLTVSQVHRLACVNDWLRDRSRDTDRVPLRERSLEIFGHEKTLDRLLGTGLFGPDRLTLALLRTFRAHPPLPAVHTGPGGVLLVVENSDTFTTLLECVRREPFGIGWVAWGAGGAFEASVRTVPELHPAADEVRYFGDLDFDGLRIPAAAARISDLEQLPPVRPALRLYRQLLNSGAEQTAGRSVEVAAAADLTRWLAGPDEAGTDVADRVAALLASGCRMPQEAVGVRALTGAGWAGC</sequence>
<organism evidence="2 3">
    <name type="scientific">Jatrophihabitans endophyticus</name>
    <dbReference type="NCBI Taxonomy" id="1206085"/>
    <lineage>
        <taxon>Bacteria</taxon>
        <taxon>Bacillati</taxon>
        <taxon>Actinomycetota</taxon>
        <taxon>Actinomycetes</taxon>
        <taxon>Jatrophihabitantales</taxon>
        <taxon>Jatrophihabitantaceae</taxon>
        <taxon>Jatrophihabitans</taxon>
    </lineage>
</organism>
<evidence type="ECO:0000313" key="2">
    <source>
        <dbReference type="EMBL" id="SHG16770.1"/>
    </source>
</evidence>
<proteinExistence type="predicted"/>
<protein>
    <recommendedName>
        <fullName evidence="1">Wadjet protein JetD C-terminal domain-containing protein</fullName>
    </recommendedName>
</protein>
<dbReference type="EMBL" id="FQVU01000002">
    <property type="protein sequence ID" value="SHG16770.1"/>
    <property type="molecule type" value="Genomic_DNA"/>
</dbReference>
<dbReference type="OrthoDB" id="8263792at2"/>
<dbReference type="RefSeq" id="WP_084180830.1">
    <property type="nucleotide sequence ID" value="NZ_FQVU01000002.1"/>
</dbReference>
<dbReference type="AlphaFoldDB" id="A0A1M5HLG8"/>
<dbReference type="STRING" id="1206085.SAMN05443575_1559"/>
<reference evidence="2 3" key="1">
    <citation type="submission" date="2016-11" db="EMBL/GenBank/DDBJ databases">
        <authorList>
            <person name="Jaros S."/>
            <person name="Januszkiewicz K."/>
            <person name="Wedrychowicz H."/>
        </authorList>
    </citation>
    <scope>NUCLEOTIDE SEQUENCE [LARGE SCALE GENOMIC DNA]</scope>
    <source>
        <strain evidence="2 3">DSM 45627</strain>
    </source>
</reference>